<dbReference type="PANTHER" id="PTHR11122:SF15">
    <property type="entry name" value="PROTEIN NDH-DEPENDENT CYCLIC ELECTRON FLOW 5"/>
    <property type="match status" value="1"/>
</dbReference>
<proteinExistence type="predicted"/>
<sequence length="430" mass="47575">MEAMASSLKPPACSFVKVTRRLESRQSKLYAKSLWHQPFGLQSRPSRICLQVDCSARGLEEVKPLQAPKLQDKFGSENLQFSDVAGRTVAELKLASGTSVRLLLAEARITSYSCRLWHGSCEEMLYTDVSESSVNGIDRSVHGATPQQFFVTGGMAPSLAHSLDPHISLCNNNWSVQSVAVDPKEHVQVTLRCANENRDDCHFKLHNIITLTNQGLASALTLTNKDRRPLRFTASVSTAFAIRSSQAVCCVGLDGCEYFSPSEAALKAAQGNQNGSFFEKLKRFVVPFQQDKSKQSETPNGISEVQKHSEGNSNEDQMHWFTEKPGEIISVTNGVHKVYSNPPNKMRITDEGLRRSLLFENRGFENLVVSSPVTDGDKPFISVAYSTVLSPITLDKGESWRGALTKPSFTLQGFFTCIVSYRSRFKAVIP</sequence>
<reference evidence="2" key="1">
    <citation type="submission" date="2021-01" db="EMBL/GenBank/DDBJ databases">
        <title>Adiantum capillus-veneris genome.</title>
        <authorList>
            <person name="Fang Y."/>
            <person name="Liao Q."/>
        </authorList>
    </citation>
    <scope>NUCLEOTIDE SEQUENCE</scope>
    <source>
        <strain evidence="2">H3</strain>
        <tissue evidence="2">Leaf</tissue>
    </source>
</reference>
<evidence type="ECO:0000313" key="2">
    <source>
        <dbReference type="EMBL" id="KAI5082322.1"/>
    </source>
</evidence>
<dbReference type="SUPFAM" id="SSF74650">
    <property type="entry name" value="Galactose mutarotase-like"/>
    <property type="match status" value="1"/>
</dbReference>
<dbReference type="InterPro" id="IPR014718">
    <property type="entry name" value="GH-type_carb-bd"/>
</dbReference>
<keyword evidence="3" id="KW-1185">Reference proteome</keyword>
<feature type="compositionally biased region" description="Basic and acidic residues" evidence="1">
    <location>
        <begin position="305"/>
        <end position="317"/>
    </location>
</feature>
<dbReference type="GO" id="GO:0030246">
    <property type="term" value="F:carbohydrate binding"/>
    <property type="evidence" value="ECO:0007669"/>
    <property type="project" value="InterPro"/>
</dbReference>
<accession>A0A9D4VA04</accession>
<comment type="caution">
    <text evidence="2">The sequence shown here is derived from an EMBL/GenBank/DDBJ whole genome shotgun (WGS) entry which is preliminary data.</text>
</comment>
<feature type="region of interest" description="Disordered" evidence="1">
    <location>
        <begin position="289"/>
        <end position="317"/>
    </location>
</feature>
<evidence type="ECO:0000313" key="3">
    <source>
        <dbReference type="Proteomes" id="UP000886520"/>
    </source>
</evidence>
<dbReference type="InterPro" id="IPR011013">
    <property type="entry name" value="Gal_mutarotase_sf_dom"/>
</dbReference>
<dbReference type="GO" id="GO:0047938">
    <property type="term" value="F:glucose-6-phosphate 1-epimerase activity"/>
    <property type="evidence" value="ECO:0007669"/>
    <property type="project" value="TreeGrafter"/>
</dbReference>
<gene>
    <name evidence="2" type="ORF">GOP47_0002065</name>
</gene>
<dbReference type="PANTHER" id="PTHR11122">
    <property type="entry name" value="APOSPORY-ASSOCIATED PROTEIN C-RELATED"/>
    <property type="match status" value="1"/>
</dbReference>
<name>A0A9D4VA04_ADICA</name>
<dbReference type="EMBL" id="JABFUD020000003">
    <property type="protein sequence ID" value="KAI5082322.1"/>
    <property type="molecule type" value="Genomic_DNA"/>
</dbReference>
<dbReference type="AlphaFoldDB" id="A0A9D4VA04"/>
<evidence type="ECO:0000256" key="1">
    <source>
        <dbReference type="SAM" id="MobiDB-lite"/>
    </source>
</evidence>
<dbReference type="GO" id="GO:0005737">
    <property type="term" value="C:cytoplasm"/>
    <property type="evidence" value="ECO:0007669"/>
    <property type="project" value="TreeGrafter"/>
</dbReference>
<organism evidence="2 3">
    <name type="scientific">Adiantum capillus-veneris</name>
    <name type="common">Maidenhair fern</name>
    <dbReference type="NCBI Taxonomy" id="13818"/>
    <lineage>
        <taxon>Eukaryota</taxon>
        <taxon>Viridiplantae</taxon>
        <taxon>Streptophyta</taxon>
        <taxon>Embryophyta</taxon>
        <taxon>Tracheophyta</taxon>
        <taxon>Polypodiopsida</taxon>
        <taxon>Polypodiidae</taxon>
        <taxon>Polypodiales</taxon>
        <taxon>Pteridineae</taxon>
        <taxon>Pteridaceae</taxon>
        <taxon>Vittarioideae</taxon>
        <taxon>Adiantum</taxon>
    </lineage>
</organism>
<dbReference type="GO" id="GO:0005975">
    <property type="term" value="P:carbohydrate metabolic process"/>
    <property type="evidence" value="ECO:0007669"/>
    <property type="project" value="InterPro"/>
</dbReference>
<dbReference type="OrthoDB" id="782148at2759"/>
<dbReference type="Gene3D" id="2.70.98.10">
    <property type="match status" value="1"/>
</dbReference>
<dbReference type="Proteomes" id="UP000886520">
    <property type="component" value="Chromosome 2"/>
</dbReference>
<protein>
    <submittedName>
        <fullName evidence="2">Uncharacterized protein</fullName>
    </submittedName>
</protein>